<dbReference type="Pfam" id="PF00454">
    <property type="entry name" value="PI3_PI4_kinase"/>
    <property type="match status" value="1"/>
</dbReference>
<dbReference type="GO" id="GO:0005524">
    <property type="term" value="F:ATP binding"/>
    <property type="evidence" value="ECO:0007669"/>
    <property type="project" value="UniProtKB-UniRule"/>
</dbReference>
<evidence type="ECO:0000256" key="3">
    <source>
        <dbReference type="ARBA" id="ARBA00022475"/>
    </source>
</evidence>
<evidence type="ECO:0000256" key="7">
    <source>
        <dbReference type="ARBA" id="ARBA00022840"/>
    </source>
</evidence>
<keyword evidence="6 9" id="KW-0418">Kinase</keyword>
<keyword evidence="5 9" id="KW-0547">Nucleotide-binding</keyword>
<comment type="similarity">
    <text evidence="2 9">Belongs to the PI3/PI4-kinase family. Type II PI4K subfamily.</text>
</comment>
<dbReference type="Proteomes" id="UP000887574">
    <property type="component" value="Unplaced"/>
</dbReference>
<feature type="domain" description="PI3K/PI4K catalytic" evidence="10">
    <location>
        <begin position="65"/>
        <end position="370"/>
    </location>
</feature>
<evidence type="ECO:0000256" key="2">
    <source>
        <dbReference type="ARBA" id="ARBA00008941"/>
    </source>
</evidence>
<comment type="catalytic activity">
    <reaction evidence="9">
        <text>a 1,2-diacyl-sn-glycero-3-phospho-(1D-myo-inositol) + ATP = a 1,2-diacyl-sn-glycero-3-phospho-(1D-myo-inositol 4-phosphate) + ADP + H(+)</text>
        <dbReference type="Rhea" id="RHEA:19877"/>
        <dbReference type="ChEBI" id="CHEBI:15378"/>
        <dbReference type="ChEBI" id="CHEBI:30616"/>
        <dbReference type="ChEBI" id="CHEBI:57880"/>
        <dbReference type="ChEBI" id="CHEBI:58178"/>
        <dbReference type="ChEBI" id="CHEBI:456216"/>
        <dbReference type="EC" id="2.7.1.67"/>
    </reaction>
</comment>
<dbReference type="PANTHER" id="PTHR12865:SF5">
    <property type="entry name" value="PHOSPHATIDYLINOSITOL 4-KINASE TYPE 2"/>
    <property type="match status" value="1"/>
</dbReference>
<accession>A0A915E820</accession>
<dbReference type="EC" id="2.7.1.67" evidence="9"/>
<keyword evidence="7 9" id="KW-0067">ATP-binding</keyword>
<dbReference type="GO" id="GO:0004430">
    <property type="term" value="F:1-phosphatidylinositol 4-kinase activity"/>
    <property type="evidence" value="ECO:0007669"/>
    <property type="project" value="UniProtKB-UniRule"/>
</dbReference>
<sequence>MSAPPINNLSISHSSRSVTEPIEPSADLVHLSQYIANSKKFQVSGSDESEFNENLRRAVQAFEAGVFPQLIADGSSGSYFIHDVNGATLAVFKPRDEEPFADLNPKWPKFFQRILCFCCFGRACLIPNHGYLSETAASLVDSRLHFNIVPKTRIVKLMSPTFFYGRRFGKQIEARPKEGSYQMFVNDYESATAVLTRWNEIGLNNALTLPEIHEFTILFQKMCILDYVIRNTDRHMDNWLIRHVPGRELKIAAIDNGLAFPIKHPETVSVFRHFPFNWSALSWSHKPWDRELRDDLLATITPVFVDNLCKELMVLFRHDKSHSRLLTYSQMRVVRGQLWNLRHSLIANETPCDLVKRVPLLVSRRYHGAPVSENWDQCFYARTDEELSRGCC</sequence>
<dbReference type="GO" id="GO:0005886">
    <property type="term" value="C:plasma membrane"/>
    <property type="evidence" value="ECO:0007669"/>
    <property type="project" value="UniProtKB-SubCell"/>
</dbReference>
<dbReference type="GO" id="GO:0007032">
    <property type="term" value="P:endosome organization"/>
    <property type="evidence" value="ECO:0007669"/>
    <property type="project" value="TreeGrafter"/>
</dbReference>
<dbReference type="GO" id="GO:0005768">
    <property type="term" value="C:endosome"/>
    <property type="evidence" value="ECO:0007669"/>
    <property type="project" value="TreeGrafter"/>
</dbReference>
<evidence type="ECO:0000256" key="5">
    <source>
        <dbReference type="ARBA" id="ARBA00022741"/>
    </source>
</evidence>
<evidence type="ECO:0000256" key="4">
    <source>
        <dbReference type="ARBA" id="ARBA00022679"/>
    </source>
</evidence>
<evidence type="ECO:0000256" key="6">
    <source>
        <dbReference type="ARBA" id="ARBA00022777"/>
    </source>
</evidence>
<organism evidence="11 12">
    <name type="scientific">Ditylenchus dipsaci</name>
    <dbReference type="NCBI Taxonomy" id="166011"/>
    <lineage>
        <taxon>Eukaryota</taxon>
        <taxon>Metazoa</taxon>
        <taxon>Ecdysozoa</taxon>
        <taxon>Nematoda</taxon>
        <taxon>Chromadorea</taxon>
        <taxon>Rhabditida</taxon>
        <taxon>Tylenchina</taxon>
        <taxon>Tylenchomorpha</taxon>
        <taxon>Sphaerularioidea</taxon>
        <taxon>Anguinidae</taxon>
        <taxon>Anguininae</taxon>
        <taxon>Ditylenchus</taxon>
    </lineage>
</organism>
<dbReference type="WBParaSite" id="jg3333">
    <property type="protein sequence ID" value="jg3333"/>
    <property type="gene ID" value="jg3333"/>
</dbReference>
<dbReference type="Gene3D" id="1.10.1070.20">
    <property type="match status" value="1"/>
</dbReference>
<reference evidence="12" key="1">
    <citation type="submission" date="2022-11" db="UniProtKB">
        <authorList>
            <consortium name="WormBaseParasite"/>
        </authorList>
    </citation>
    <scope>IDENTIFICATION</scope>
</reference>
<evidence type="ECO:0000259" key="10">
    <source>
        <dbReference type="PROSITE" id="PS50290"/>
    </source>
</evidence>
<proteinExistence type="inferred from homology"/>
<evidence type="ECO:0000256" key="9">
    <source>
        <dbReference type="RuleBase" id="RU367084"/>
    </source>
</evidence>
<protein>
    <recommendedName>
        <fullName evidence="9">Phosphatidylinositol 4-kinase type 2</fullName>
        <ecNumber evidence="9">2.7.1.67</ecNumber>
    </recommendedName>
</protein>
<keyword evidence="3" id="KW-1003">Cell membrane</keyword>
<evidence type="ECO:0000256" key="8">
    <source>
        <dbReference type="ARBA" id="ARBA00023136"/>
    </source>
</evidence>
<comment type="subcellular location">
    <subcellularLocation>
        <location evidence="1">Cell membrane</location>
    </subcellularLocation>
    <subcellularLocation>
        <location evidence="9">Membrane</location>
        <topology evidence="9">Peripheral membrane protein</topology>
    </subcellularLocation>
</comment>
<evidence type="ECO:0000256" key="1">
    <source>
        <dbReference type="ARBA" id="ARBA00004236"/>
    </source>
</evidence>
<dbReference type="AlphaFoldDB" id="A0A915E820"/>
<keyword evidence="4 9" id="KW-0808">Transferase</keyword>
<keyword evidence="11" id="KW-1185">Reference proteome</keyword>
<dbReference type="GO" id="GO:0007030">
    <property type="term" value="P:Golgi organization"/>
    <property type="evidence" value="ECO:0007669"/>
    <property type="project" value="TreeGrafter"/>
</dbReference>
<dbReference type="GO" id="GO:0005765">
    <property type="term" value="C:lysosomal membrane"/>
    <property type="evidence" value="ECO:0007669"/>
    <property type="project" value="TreeGrafter"/>
</dbReference>
<name>A0A915E820_9BILA</name>
<evidence type="ECO:0000313" key="12">
    <source>
        <dbReference type="WBParaSite" id="jg3333"/>
    </source>
</evidence>
<dbReference type="GO" id="GO:0005802">
    <property type="term" value="C:trans-Golgi network"/>
    <property type="evidence" value="ECO:0007669"/>
    <property type="project" value="TreeGrafter"/>
</dbReference>
<dbReference type="GO" id="GO:0046854">
    <property type="term" value="P:phosphatidylinositol phosphate biosynthetic process"/>
    <property type="evidence" value="ECO:0007669"/>
    <property type="project" value="UniProtKB-UniRule"/>
</dbReference>
<dbReference type="InterPro" id="IPR039756">
    <property type="entry name" value="Lsb6/PI4K2"/>
</dbReference>
<keyword evidence="8 9" id="KW-0472">Membrane</keyword>
<evidence type="ECO:0000313" key="11">
    <source>
        <dbReference type="Proteomes" id="UP000887574"/>
    </source>
</evidence>
<dbReference type="PANTHER" id="PTHR12865">
    <property type="entry name" value="PHOSPHATIDYLINOSITOL 4-KINASE TYPE-II"/>
    <property type="match status" value="1"/>
</dbReference>
<dbReference type="PROSITE" id="PS50290">
    <property type="entry name" value="PI3_4_KINASE_3"/>
    <property type="match status" value="1"/>
</dbReference>
<dbReference type="InterPro" id="IPR000403">
    <property type="entry name" value="PI3/4_kinase_cat_dom"/>
</dbReference>